<evidence type="ECO:0000313" key="7">
    <source>
        <dbReference type="Proteomes" id="UP001652622"/>
    </source>
</evidence>
<dbReference type="InterPro" id="IPR013783">
    <property type="entry name" value="Ig-like_fold"/>
</dbReference>
<protein>
    <submittedName>
        <fullName evidence="8">Carcinoembryonic antigen-related cell adhesion molecule 5-like isoform X2</fullName>
    </submittedName>
</protein>
<dbReference type="SMART" id="SM00409">
    <property type="entry name" value="IG"/>
    <property type="match status" value="7"/>
</dbReference>
<dbReference type="Pfam" id="PF13895">
    <property type="entry name" value="Ig_2"/>
    <property type="match status" value="3"/>
</dbReference>
<evidence type="ECO:0000259" key="6">
    <source>
        <dbReference type="PROSITE" id="PS50835"/>
    </source>
</evidence>
<reference evidence="8" key="1">
    <citation type="submission" date="2025-08" db="UniProtKB">
        <authorList>
            <consortium name="RefSeq"/>
        </authorList>
    </citation>
    <scope>IDENTIFICATION</scope>
    <source>
        <tissue evidence="8">Blood</tissue>
    </source>
</reference>
<dbReference type="SMART" id="SM00408">
    <property type="entry name" value="IGc2"/>
    <property type="match status" value="6"/>
</dbReference>
<feature type="domain" description="Ig-like" evidence="6">
    <location>
        <begin position="334"/>
        <end position="421"/>
    </location>
</feature>
<keyword evidence="2" id="KW-0325">Glycoprotein</keyword>
<dbReference type="InterPro" id="IPR036179">
    <property type="entry name" value="Ig-like_dom_sf"/>
</dbReference>
<keyword evidence="4" id="KW-0812">Transmembrane</keyword>
<dbReference type="InterPro" id="IPR013098">
    <property type="entry name" value="Ig_I-set"/>
</dbReference>
<dbReference type="Pfam" id="PF07679">
    <property type="entry name" value="I-set"/>
    <property type="match status" value="1"/>
</dbReference>
<dbReference type="InterPro" id="IPR003598">
    <property type="entry name" value="Ig_sub2"/>
</dbReference>
<accession>A0A6P9DBU8</accession>
<dbReference type="Proteomes" id="UP001652622">
    <property type="component" value="Unplaced"/>
</dbReference>
<keyword evidence="4" id="KW-0472">Membrane</keyword>
<dbReference type="Pfam" id="PF13927">
    <property type="entry name" value="Ig_3"/>
    <property type="match status" value="2"/>
</dbReference>
<evidence type="ECO:0000256" key="1">
    <source>
        <dbReference type="ARBA" id="ARBA00022729"/>
    </source>
</evidence>
<feature type="domain" description="Ig-like" evidence="6">
    <location>
        <begin position="601"/>
        <end position="681"/>
    </location>
</feature>
<feature type="domain" description="Ig-like" evidence="6">
    <location>
        <begin position="503"/>
        <end position="596"/>
    </location>
</feature>
<feature type="transmembrane region" description="Helical" evidence="4">
    <location>
        <begin position="696"/>
        <end position="721"/>
    </location>
</feature>
<proteinExistence type="inferred from homology"/>
<dbReference type="InterPro" id="IPR007110">
    <property type="entry name" value="Ig-like_dom"/>
</dbReference>
<name>A0A6P9DBU8_PANGU</name>
<feature type="domain" description="Ig-like" evidence="6">
    <location>
        <begin position="426"/>
        <end position="497"/>
    </location>
</feature>
<dbReference type="RefSeq" id="XP_034293918.1">
    <property type="nucleotide sequence ID" value="XM_034438027.2"/>
</dbReference>
<dbReference type="CDD" id="cd00096">
    <property type="entry name" value="Ig"/>
    <property type="match status" value="2"/>
</dbReference>
<keyword evidence="1 5" id="KW-0732">Signal</keyword>
<dbReference type="Pfam" id="PF07686">
    <property type="entry name" value="V-set"/>
    <property type="match status" value="1"/>
</dbReference>
<sequence>MEWWQAEGGRRRPGDPPGWTRPWRTGFLAAFVLSFSFLLAQGQPSLSKTAMYNITIFTEPPVALEGQTVNLTLKYNAANFAFCNWYRGTDVKENLIVTFYLPPINGNTTGPSYTGREVAGFGCSLFINNLHLNDSGTYVVTMNGPSVHGKGDVKIQVLGAVLKVTVTGPSHVVENQPVTFRCSSLGFNVSYSWLKGGQPIEAGGNFLVENNNLTLLSTSRSDATSYTCSGQNSFSANNSEPHRLEIFYGPEHPVISPLQRVYNEHSTLNLFCSAVSNPPAKFSWYLNGELLQQHNDSHLTQRLTLKNAGNYTCKVTNVETGLSNTAILEISIREAINHISIRDPGKVVENSTTYLNCTASGFNVSYYWLKGNQKLQAGGHISLSSNGQNLSLSRTSRQDSGVYTCSGINSFSNNSANYTLNVFYGPDAPVISPGGQFYAEGSNLTLSCQADSNPPANYTWSFKNSTHSGGIYQLFRLSSANNGTYTCEASNNETKLSQSKVQPICVLEKLSKPILWPSNSLVAENARFTLNCSTSSSSTVKVTWSKDSKPFPTNVEFDHENRTLTLRKFQQPDAGTYTCTAKHLLGAATSNPSILTLAYGPRSAQLNRTGTIEEPLGSELVLQCSAESVPRAKFEWFFNNTVNNGTEDTLNVHLKDWEDEGNYTCQAMNPFTTHTTSASVYVKLTDESAIQPRMSVAAIAGTTIGSVAGVVLCVIVVYVIWTKVSCWVKKTYNIQH</sequence>
<evidence type="ECO:0000256" key="4">
    <source>
        <dbReference type="SAM" id="Phobius"/>
    </source>
</evidence>
<evidence type="ECO:0000256" key="2">
    <source>
        <dbReference type="ARBA" id="ARBA00023180"/>
    </source>
</evidence>
<evidence type="ECO:0000256" key="3">
    <source>
        <dbReference type="ARBA" id="ARBA00038222"/>
    </source>
</evidence>
<dbReference type="SUPFAM" id="SSF48726">
    <property type="entry name" value="Immunoglobulin"/>
    <property type="match status" value="7"/>
</dbReference>
<dbReference type="Gene3D" id="2.60.40.10">
    <property type="entry name" value="Immunoglobulins"/>
    <property type="match status" value="7"/>
</dbReference>
<feature type="chain" id="PRO_5028012341" evidence="5">
    <location>
        <begin position="43"/>
        <end position="736"/>
    </location>
</feature>
<dbReference type="PANTHER" id="PTHR44427:SF5">
    <property type="entry name" value="V-SET AND IMMUNOGLOBULIN DOMAIN-CONTAINING PROTEIN 10-LIKE"/>
    <property type="match status" value="1"/>
</dbReference>
<feature type="domain" description="Ig-like" evidence="6">
    <location>
        <begin position="253"/>
        <end position="329"/>
    </location>
</feature>
<feature type="signal peptide" evidence="5">
    <location>
        <begin position="1"/>
        <end position="42"/>
    </location>
</feature>
<keyword evidence="7" id="KW-1185">Reference proteome</keyword>
<comment type="similarity">
    <text evidence="3">Belongs to the immunoglobulin superfamily. CEA family.</text>
</comment>
<gene>
    <name evidence="8" type="primary">LOC117677675</name>
</gene>
<dbReference type="AlphaFoldDB" id="A0A6P9DBU8"/>
<organism evidence="7 8">
    <name type="scientific">Pantherophis guttatus</name>
    <name type="common">Corn snake</name>
    <name type="synonym">Elaphe guttata</name>
    <dbReference type="NCBI Taxonomy" id="94885"/>
    <lineage>
        <taxon>Eukaryota</taxon>
        <taxon>Metazoa</taxon>
        <taxon>Chordata</taxon>
        <taxon>Craniata</taxon>
        <taxon>Vertebrata</taxon>
        <taxon>Euteleostomi</taxon>
        <taxon>Lepidosauria</taxon>
        <taxon>Squamata</taxon>
        <taxon>Bifurcata</taxon>
        <taxon>Unidentata</taxon>
        <taxon>Episquamata</taxon>
        <taxon>Toxicofera</taxon>
        <taxon>Serpentes</taxon>
        <taxon>Colubroidea</taxon>
        <taxon>Colubridae</taxon>
        <taxon>Colubrinae</taxon>
        <taxon>Pantherophis</taxon>
    </lineage>
</organism>
<dbReference type="PROSITE" id="PS50835">
    <property type="entry name" value="IG_LIKE"/>
    <property type="match status" value="6"/>
</dbReference>
<feature type="domain" description="Ig-like" evidence="6">
    <location>
        <begin position="145"/>
        <end position="245"/>
    </location>
</feature>
<evidence type="ECO:0000256" key="5">
    <source>
        <dbReference type="SAM" id="SignalP"/>
    </source>
</evidence>
<dbReference type="GeneID" id="117677675"/>
<dbReference type="InterPro" id="IPR013106">
    <property type="entry name" value="Ig_V-set"/>
</dbReference>
<dbReference type="InterPro" id="IPR050831">
    <property type="entry name" value="CEA_cell_adhesion"/>
</dbReference>
<evidence type="ECO:0000313" key="8">
    <source>
        <dbReference type="RefSeq" id="XP_034293918.1"/>
    </source>
</evidence>
<dbReference type="PANTHER" id="PTHR44427">
    <property type="entry name" value="CARCINOEMBRYONIC ANTIGEN-RELATED CELL ADHESION MOLECULE 19"/>
    <property type="match status" value="1"/>
</dbReference>
<keyword evidence="4" id="KW-1133">Transmembrane helix</keyword>
<dbReference type="InterPro" id="IPR003599">
    <property type="entry name" value="Ig_sub"/>
</dbReference>